<sequence length="751" mass="85909">MSDKSFNPYVGLRPFTEEENLLFFGRDEQTLELLQRLHSNRFVAVVGSSGSGKSSLIRAGLIPALKGGFLVENSSQWLVAVMKPGQNPMYNLAETILRQINYNIEAPEIQALVKRIKKEGVSALLNTIQPLRINKNANFFLLVDQFEELFRFSMKQTDASHKTEAIDFVNIILKLSEQKHIPFYVVLTMRSDFIGDCAQFFGLPEALNKSQYLVPRLNRLELKKVIEGPAKLYGGKFNTALTSRLINDLGKVKDELPLVQHALMRMWDYEVRVDKSGELDLEDYKQIGGIENALSVHADEALKELKPEEVSLAKSLFQALTTIDENGRKIRRPAQLSYLKKLTGASEDKLKTVINNFIKENRSFLVVGNIGDTGDKLIDISHESLIRHWKILNHWVEEENNAAVQYLGLCDAQLAYSENRKDLLSGKEFEITQEWFKTFEPSKIWAERFNTNFDEKYKDRFDESINYLSNSAKVYNKKKLNARRVKRFKKGILYTVITLLSLGTFYYFTRPITDQKAWDLAVSENTVGSYETYIDSYGKGEYATVAHDSIASLKFKKDLRAFWLEATTLNAVKGYENYLNFAATTRDADGKITGFSKLAKYVSIAQKKIDSLRNSESTTLLDDNAWKIAQSKNRVSSYLNYIKNEKVIGEYDMIAMVKLQEVGKTGFLYAGKANNEQIYEPVFDLIYRNGGEFKDDSMLRVNDIVRTLQNRRIYNDPAVRNESGNLVRQDSIYFVKSVFLQGNAVFVEIIY</sequence>
<dbReference type="Proteomes" id="UP001390963">
    <property type="component" value="Unassembled WGS sequence"/>
</dbReference>
<dbReference type="InterPro" id="IPR027417">
    <property type="entry name" value="P-loop_NTPase"/>
</dbReference>
<dbReference type="AlphaFoldDB" id="A0AB35YMV6"/>
<dbReference type="SUPFAM" id="SSF52540">
    <property type="entry name" value="P-loop containing nucleoside triphosphate hydrolases"/>
    <property type="match status" value="1"/>
</dbReference>
<dbReference type="RefSeq" id="WP_342686432.1">
    <property type="nucleotide sequence ID" value="NZ_JAZBJM010000001.1"/>
</dbReference>
<dbReference type="InterPro" id="IPR049052">
    <property type="entry name" value="nSTAND1"/>
</dbReference>
<dbReference type="EMBL" id="JBANCF010000001">
    <property type="protein sequence ID" value="MEM0572358.1"/>
    <property type="molecule type" value="Genomic_DNA"/>
</dbReference>
<proteinExistence type="predicted"/>
<evidence type="ECO:0000259" key="1">
    <source>
        <dbReference type="Pfam" id="PF20703"/>
    </source>
</evidence>
<protein>
    <recommendedName>
        <fullName evidence="1">Novel STAND NTPase 1 domain-containing protein</fullName>
    </recommendedName>
</protein>
<gene>
    <name evidence="3" type="ORF">VZD24_02415</name>
    <name evidence="2" type="ORF">VZD85_00945</name>
</gene>
<accession>A0AB35YMV6</accession>
<evidence type="ECO:0000313" key="2">
    <source>
        <dbReference type="EMBL" id="MEM0516901.1"/>
    </source>
</evidence>
<keyword evidence="5" id="KW-1185">Reference proteome</keyword>
<dbReference type="Gene3D" id="3.40.50.300">
    <property type="entry name" value="P-loop containing nucleotide triphosphate hydrolases"/>
    <property type="match status" value="1"/>
</dbReference>
<comment type="caution">
    <text evidence="2">The sequence shown here is derived from an EMBL/GenBank/DDBJ whole genome shotgun (WGS) entry which is preliminary data.</text>
</comment>
<evidence type="ECO:0000313" key="5">
    <source>
        <dbReference type="Proteomes" id="UP001390963"/>
    </source>
</evidence>
<evidence type="ECO:0000313" key="4">
    <source>
        <dbReference type="Proteomes" id="UP001388259"/>
    </source>
</evidence>
<dbReference type="EMBL" id="JAZBJM010000001">
    <property type="protein sequence ID" value="MEM0516901.1"/>
    <property type="molecule type" value="Genomic_DNA"/>
</dbReference>
<dbReference type="Pfam" id="PF20703">
    <property type="entry name" value="nSTAND1"/>
    <property type="match status" value="1"/>
</dbReference>
<name>A0AB35YMV6_9FLAO</name>
<reference evidence="2 5" key="1">
    <citation type="submission" date="2024-01" db="EMBL/GenBank/DDBJ databases">
        <title>Aequorivita flavus sp. nov., isolated from deep-sea sediment.</title>
        <authorList>
            <person name="Chen X."/>
        </authorList>
    </citation>
    <scope>NUCLEOTIDE SEQUENCE</scope>
    <source>
        <strain evidence="2">MCCC 1A16923</strain>
        <strain evidence="3 5">MCCC 1A16935</strain>
    </source>
</reference>
<organism evidence="2 4">
    <name type="scientific">Aequorivita flava</name>
    <dbReference type="NCBI Taxonomy" id="3114371"/>
    <lineage>
        <taxon>Bacteria</taxon>
        <taxon>Pseudomonadati</taxon>
        <taxon>Bacteroidota</taxon>
        <taxon>Flavobacteriia</taxon>
        <taxon>Flavobacteriales</taxon>
        <taxon>Flavobacteriaceae</taxon>
        <taxon>Aequorivita</taxon>
    </lineage>
</organism>
<dbReference type="Proteomes" id="UP001388259">
    <property type="component" value="Unassembled WGS sequence"/>
</dbReference>
<evidence type="ECO:0000313" key="3">
    <source>
        <dbReference type="EMBL" id="MEM0572358.1"/>
    </source>
</evidence>
<feature type="domain" description="Novel STAND NTPase 1" evidence="1">
    <location>
        <begin position="8"/>
        <end position="421"/>
    </location>
</feature>